<feature type="compositionally biased region" description="Basic and acidic residues" evidence="1">
    <location>
        <begin position="25"/>
        <end position="34"/>
    </location>
</feature>
<reference evidence="2 3" key="1">
    <citation type="submission" date="2020-04" db="EMBL/GenBank/DDBJ databases">
        <title>MicrobeNet Type strains.</title>
        <authorList>
            <person name="Nicholson A.C."/>
        </authorList>
    </citation>
    <scope>NUCLEOTIDE SEQUENCE [LARGE SCALE GENOMIC DNA]</scope>
    <source>
        <strain evidence="2 3">DSM 44445</strain>
    </source>
</reference>
<evidence type="ECO:0000313" key="3">
    <source>
        <dbReference type="Proteomes" id="UP000523447"/>
    </source>
</evidence>
<evidence type="ECO:0000313" key="2">
    <source>
        <dbReference type="EMBL" id="NKY84922.1"/>
    </source>
</evidence>
<evidence type="ECO:0000256" key="1">
    <source>
        <dbReference type="SAM" id="MobiDB-lite"/>
    </source>
</evidence>
<keyword evidence="3" id="KW-1185">Reference proteome</keyword>
<gene>
    <name evidence="2" type="ORF">HGA07_04700</name>
</gene>
<organism evidence="2 3">
    <name type="scientific">Nocardia veterana</name>
    <dbReference type="NCBI Taxonomy" id="132249"/>
    <lineage>
        <taxon>Bacteria</taxon>
        <taxon>Bacillati</taxon>
        <taxon>Actinomycetota</taxon>
        <taxon>Actinomycetes</taxon>
        <taxon>Mycobacteriales</taxon>
        <taxon>Nocardiaceae</taxon>
        <taxon>Nocardia</taxon>
    </lineage>
</organism>
<sequence>MSDSTADARGSPPGPTPRNRSPSLRADRRHDEPPIGRAQFIGTQSPYCECRIYAAVDTAAEIWNITLPFVHASRNGRRDSPELRSRT</sequence>
<protein>
    <submittedName>
        <fullName evidence="2">Uncharacterized protein</fullName>
    </submittedName>
</protein>
<dbReference type="EMBL" id="JAAXPE010000003">
    <property type="protein sequence ID" value="NKY84922.1"/>
    <property type="molecule type" value="Genomic_DNA"/>
</dbReference>
<feature type="region of interest" description="Disordered" evidence="1">
    <location>
        <begin position="1"/>
        <end position="39"/>
    </location>
</feature>
<dbReference type="AlphaFoldDB" id="A0A7X6RGA3"/>
<proteinExistence type="predicted"/>
<comment type="caution">
    <text evidence="2">The sequence shown here is derived from an EMBL/GenBank/DDBJ whole genome shotgun (WGS) entry which is preliminary data.</text>
</comment>
<dbReference type="Proteomes" id="UP000523447">
    <property type="component" value="Unassembled WGS sequence"/>
</dbReference>
<name>A0A7X6RGA3_9NOCA</name>
<dbReference type="RefSeq" id="WP_157171545.1">
    <property type="nucleotide sequence ID" value="NZ_CAWPHS010000023.1"/>
</dbReference>
<accession>A0A7X6RGA3</accession>